<dbReference type="Proteomes" id="UP000182200">
    <property type="component" value="Unassembled WGS sequence"/>
</dbReference>
<dbReference type="EMBL" id="FAOP01000004">
    <property type="protein sequence ID" value="CUU04080.1"/>
    <property type="molecule type" value="Genomic_DNA"/>
</dbReference>
<accession>A0A0P1MEN9</accession>
<dbReference type="OrthoDB" id="9812096at2"/>
<reference evidence="2" key="1">
    <citation type="submission" date="2015-11" db="EMBL/GenBank/DDBJ databases">
        <authorList>
            <person name="Zhang Y."/>
            <person name="Guo Z."/>
        </authorList>
    </citation>
    <scope>NUCLEOTIDE SEQUENCE [LARGE SCALE GENOMIC DNA]</scope>
    <source>
        <strain evidence="2">JGI-4</strain>
    </source>
</reference>
<reference evidence="3 4" key="2">
    <citation type="submission" date="2015-11" db="EMBL/GenBank/DDBJ databases">
        <authorList>
            <person name="Varghese N."/>
        </authorList>
    </citation>
    <scope>NUCLEOTIDE SEQUENCE [LARGE SCALE GENOMIC DNA]</scope>
    <source>
        <strain evidence="1 4">JGI-8</strain>
    </source>
</reference>
<accession>A0A0N7MV64</accession>
<accession>A0A0P1L740</accession>
<accession>A0A0P1LQ74</accession>
<evidence type="ECO:0000313" key="3">
    <source>
        <dbReference type="Proteomes" id="UP000182011"/>
    </source>
</evidence>
<protein>
    <submittedName>
        <fullName evidence="2">Uncharacterized protein</fullName>
    </submittedName>
</protein>
<dbReference type="RefSeq" id="WP_047133999.1">
    <property type="nucleotide sequence ID" value="NZ_CZVI01000059.1"/>
</dbReference>
<accession>A0A0P1LES3</accession>
<accession>A0A0P1MEY7</accession>
<sequence>MKVEGVNNFYSLNFQVKEISRPAEVLSREEVKFFEELFPESVEEIKKYYQYDSRGRLVIEVDHQIINKRV</sequence>
<dbReference type="Proteomes" id="UP000182011">
    <property type="component" value="Unassembled WGS sequence"/>
</dbReference>
<gene>
    <name evidence="2" type="ORF">JGI4_00923</name>
    <name evidence="1" type="ORF">JGI8_02084</name>
</gene>
<proteinExistence type="predicted"/>
<evidence type="ECO:0000313" key="4">
    <source>
        <dbReference type="Proteomes" id="UP000182200"/>
    </source>
</evidence>
<accession>A0A0P1L920</accession>
<accession>A0A0P1MWS7</accession>
<accession>A0A0P1MR79</accession>
<dbReference type="EMBL" id="CZVI01000059">
    <property type="protein sequence ID" value="CUS94971.1"/>
    <property type="molecule type" value="Genomic_DNA"/>
</dbReference>
<evidence type="ECO:0000313" key="1">
    <source>
        <dbReference type="EMBL" id="CUS94971.1"/>
    </source>
</evidence>
<keyword evidence="4" id="KW-1185">Reference proteome</keyword>
<dbReference type="AlphaFoldDB" id="A0A0N7MV64"/>
<organism evidence="2 3">
    <name type="scientific">Candidatus Kryptonium thompsonii</name>
    <dbReference type="NCBI Taxonomy" id="1633631"/>
    <lineage>
        <taxon>Bacteria</taxon>
        <taxon>Pseudomonadati</taxon>
        <taxon>Candidatus Kryptoniota</taxon>
        <taxon>Candidatus Kryptonium</taxon>
    </lineage>
</organism>
<evidence type="ECO:0000313" key="2">
    <source>
        <dbReference type="EMBL" id="CUU04080.1"/>
    </source>
</evidence>
<name>A0A0N7MV64_9BACT</name>
<dbReference type="STRING" id="1633631.GCA_001442925_00922"/>
<accession>A0A0S4MYP2</accession>